<dbReference type="Proteomes" id="UP000265520">
    <property type="component" value="Unassembled WGS sequence"/>
</dbReference>
<proteinExistence type="predicted"/>
<dbReference type="AlphaFoldDB" id="A0A392SSR8"/>
<name>A0A392SSR8_9FABA</name>
<reference evidence="1 2" key="1">
    <citation type="journal article" date="2018" name="Front. Plant Sci.">
        <title>Red Clover (Trifolium pratense) and Zigzag Clover (T. medium) - A Picture of Genomic Similarities and Differences.</title>
        <authorList>
            <person name="Dluhosova J."/>
            <person name="Istvanek J."/>
            <person name="Nedelnik J."/>
            <person name="Repkova J."/>
        </authorList>
    </citation>
    <scope>NUCLEOTIDE SEQUENCE [LARGE SCALE GENOMIC DNA]</scope>
    <source>
        <strain evidence="2">cv. 10/8</strain>
        <tissue evidence="1">Leaf</tissue>
    </source>
</reference>
<evidence type="ECO:0000313" key="2">
    <source>
        <dbReference type="Proteomes" id="UP000265520"/>
    </source>
</evidence>
<comment type="caution">
    <text evidence="1">The sequence shown here is derived from an EMBL/GenBank/DDBJ whole genome shotgun (WGS) entry which is preliminary data.</text>
</comment>
<dbReference type="EMBL" id="LXQA010432161">
    <property type="protein sequence ID" value="MCI51457.1"/>
    <property type="molecule type" value="Genomic_DNA"/>
</dbReference>
<feature type="non-terminal residue" evidence="1">
    <location>
        <position position="67"/>
    </location>
</feature>
<organism evidence="1 2">
    <name type="scientific">Trifolium medium</name>
    <dbReference type="NCBI Taxonomy" id="97028"/>
    <lineage>
        <taxon>Eukaryota</taxon>
        <taxon>Viridiplantae</taxon>
        <taxon>Streptophyta</taxon>
        <taxon>Embryophyta</taxon>
        <taxon>Tracheophyta</taxon>
        <taxon>Spermatophyta</taxon>
        <taxon>Magnoliopsida</taxon>
        <taxon>eudicotyledons</taxon>
        <taxon>Gunneridae</taxon>
        <taxon>Pentapetalae</taxon>
        <taxon>rosids</taxon>
        <taxon>fabids</taxon>
        <taxon>Fabales</taxon>
        <taxon>Fabaceae</taxon>
        <taxon>Papilionoideae</taxon>
        <taxon>50 kb inversion clade</taxon>
        <taxon>NPAAA clade</taxon>
        <taxon>Hologalegina</taxon>
        <taxon>IRL clade</taxon>
        <taxon>Trifolieae</taxon>
        <taxon>Trifolium</taxon>
    </lineage>
</organism>
<evidence type="ECO:0000313" key="1">
    <source>
        <dbReference type="EMBL" id="MCI51457.1"/>
    </source>
</evidence>
<keyword evidence="2" id="KW-1185">Reference proteome</keyword>
<protein>
    <submittedName>
        <fullName evidence="1">Uncharacterized protein</fullName>
    </submittedName>
</protein>
<accession>A0A392SSR8</accession>
<sequence>MNEEVNYVAQLDQAGLSVGPAHLGVCASTEKAEEGGVIRRKSIGPRFLRTKKADLSIAGPSGSGVEK</sequence>